<feature type="compositionally biased region" description="Polar residues" evidence="1">
    <location>
        <begin position="64"/>
        <end position="76"/>
    </location>
</feature>
<feature type="non-terminal residue" evidence="2">
    <location>
        <position position="1"/>
    </location>
</feature>
<dbReference type="Proteomes" id="UP000824469">
    <property type="component" value="Unassembled WGS sequence"/>
</dbReference>
<feature type="non-terminal residue" evidence="2">
    <location>
        <position position="83"/>
    </location>
</feature>
<feature type="region of interest" description="Disordered" evidence="1">
    <location>
        <begin position="1"/>
        <end position="24"/>
    </location>
</feature>
<evidence type="ECO:0000256" key="1">
    <source>
        <dbReference type="SAM" id="MobiDB-lite"/>
    </source>
</evidence>
<evidence type="ECO:0000313" key="3">
    <source>
        <dbReference type="Proteomes" id="UP000824469"/>
    </source>
</evidence>
<sequence length="83" mass="9053">RGRQSASPHQRGPSPPPSRAPLVLGVFGRLGSGSYGWQVPDHSKFPHLSLAISPNQRGNEEEQLQTNIWESITDTPTNPPSGW</sequence>
<evidence type="ECO:0000313" key="2">
    <source>
        <dbReference type="EMBL" id="KAH9324328.1"/>
    </source>
</evidence>
<feature type="region of interest" description="Disordered" evidence="1">
    <location>
        <begin position="48"/>
        <end position="83"/>
    </location>
</feature>
<gene>
    <name evidence="2" type="ORF">KI387_004506</name>
</gene>
<proteinExistence type="predicted"/>
<dbReference type="EMBL" id="JAHRHJ020000002">
    <property type="protein sequence ID" value="KAH9324328.1"/>
    <property type="molecule type" value="Genomic_DNA"/>
</dbReference>
<comment type="caution">
    <text evidence="2">The sequence shown here is derived from an EMBL/GenBank/DDBJ whole genome shotgun (WGS) entry which is preliminary data.</text>
</comment>
<protein>
    <submittedName>
        <fullName evidence="2">Uncharacterized protein</fullName>
    </submittedName>
</protein>
<keyword evidence="3" id="KW-1185">Reference proteome</keyword>
<accession>A0AA38GM38</accession>
<name>A0AA38GM38_TAXCH</name>
<reference evidence="2 3" key="1">
    <citation type="journal article" date="2021" name="Nat. Plants">
        <title>The Taxus genome provides insights into paclitaxel biosynthesis.</title>
        <authorList>
            <person name="Xiong X."/>
            <person name="Gou J."/>
            <person name="Liao Q."/>
            <person name="Li Y."/>
            <person name="Zhou Q."/>
            <person name="Bi G."/>
            <person name="Li C."/>
            <person name="Du R."/>
            <person name="Wang X."/>
            <person name="Sun T."/>
            <person name="Guo L."/>
            <person name="Liang H."/>
            <person name="Lu P."/>
            <person name="Wu Y."/>
            <person name="Zhang Z."/>
            <person name="Ro D.K."/>
            <person name="Shang Y."/>
            <person name="Huang S."/>
            <person name="Yan J."/>
        </authorList>
    </citation>
    <scope>NUCLEOTIDE SEQUENCE [LARGE SCALE GENOMIC DNA]</scope>
    <source>
        <strain evidence="2">Ta-2019</strain>
    </source>
</reference>
<dbReference type="AlphaFoldDB" id="A0AA38GM38"/>
<organism evidence="2 3">
    <name type="scientific">Taxus chinensis</name>
    <name type="common">Chinese yew</name>
    <name type="synonym">Taxus wallichiana var. chinensis</name>
    <dbReference type="NCBI Taxonomy" id="29808"/>
    <lineage>
        <taxon>Eukaryota</taxon>
        <taxon>Viridiplantae</taxon>
        <taxon>Streptophyta</taxon>
        <taxon>Embryophyta</taxon>
        <taxon>Tracheophyta</taxon>
        <taxon>Spermatophyta</taxon>
        <taxon>Pinopsida</taxon>
        <taxon>Pinidae</taxon>
        <taxon>Conifers II</taxon>
        <taxon>Cupressales</taxon>
        <taxon>Taxaceae</taxon>
        <taxon>Taxus</taxon>
    </lineage>
</organism>